<accession>A0A2Z2KBD5</accession>
<keyword evidence="1" id="KW-0732">Signal</keyword>
<dbReference type="AlphaFoldDB" id="A0A2Z2KBD5"/>
<dbReference type="EMBL" id="CP021780">
    <property type="protein sequence ID" value="ASA20955.1"/>
    <property type="molecule type" value="Genomic_DNA"/>
</dbReference>
<reference evidence="2 3" key="1">
    <citation type="submission" date="2017-06" db="EMBL/GenBank/DDBJ databases">
        <title>Complete genome sequence of Paenibacillus donghaensis KCTC 13049T isolated from East Sea sediment, South Korea.</title>
        <authorList>
            <person name="Jung B.K."/>
            <person name="Hong S.-J."/>
            <person name="Shin J.-H."/>
        </authorList>
    </citation>
    <scope>NUCLEOTIDE SEQUENCE [LARGE SCALE GENOMIC DNA]</scope>
    <source>
        <strain evidence="2 3">KCTC 13049</strain>
    </source>
</reference>
<keyword evidence="3" id="KW-1185">Reference proteome</keyword>
<name>A0A2Z2KBD5_9BACL</name>
<gene>
    <name evidence="2" type="ORF">B9T62_09255</name>
</gene>
<evidence type="ECO:0000256" key="1">
    <source>
        <dbReference type="SAM" id="SignalP"/>
    </source>
</evidence>
<evidence type="ECO:0008006" key="4">
    <source>
        <dbReference type="Google" id="ProtNLM"/>
    </source>
</evidence>
<dbReference type="Proteomes" id="UP000249890">
    <property type="component" value="Chromosome"/>
</dbReference>
<dbReference type="RefSeq" id="WP_087914970.1">
    <property type="nucleotide sequence ID" value="NZ_CP021780.1"/>
</dbReference>
<dbReference type="OrthoDB" id="2616834at2"/>
<sequence>MKKLSYMLSGVVIGVILMASSSAFADQIKSFVGKTVAGEYTVSVNGKALSEKAIVVDSKAHIPLRAVSDSLGAKVNVEGRTIEVTTNVDSIAAVVDDAIANKPSNPYVGQSKDGLLESRKIFVEKIIEPAKKTKSTLEERMITNQKNLELAEKETGTKFKEAVLDSIKTTQAELDSRITAIENAETQIKLIDEALALLEQK</sequence>
<evidence type="ECO:0000313" key="3">
    <source>
        <dbReference type="Proteomes" id="UP000249890"/>
    </source>
</evidence>
<proteinExistence type="predicted"/>
<feature type="signal peptide" evidence="1">
    <location>
        <begin position="1"/>
        <end position="25"/>
    </location>
</feature>
<organism evidence="2 3">
    <name type="scientific">Paenibacillus donghaensis</name>
    <dbReference type="NCBI Taxonomy" id="414771"/>
    <lineage>
        <taxon>Bacteria</taxon>
        <taxon>Bacillati</taxon>
        <taxon>Bacillota</taxon>
        <taxon>Bacilli</taxon>
        <taxon>Bacillales</taxon>
        <taxon>Paenibacillaceae</taxon>
        <taxon>Paenibacillus</taxon>
    </lineage>
</organism>
<evidence type="ECO:0000313" key="2">
    <source>
        <dbReference type="EMBL" id="ASA20955.1"/>
    </source>
</evidence>
<dbReference type="KEGG" id="pdh:B9T62_09255"/>
<feature type="chain" id="PRO_5016428365" description="Copper amine oxidase-like N-terminal domain-containing protein" evidence="1">
    <location>
        <begin position="26"/>
        <end position="201"/>
    </location>
</feature>
<protein>
    <recommendedName>
        <fullName evidence="4">Copper amine oxidase-like N-terminal domain-containing protein</fullName>
    </recommendedName>
</protein>